<feature type="region of interest" description="Disordered" evidence="1">
    <location>
        <begin position="66"/>
        <end position="88"/>
    </location>
</feature>
<organism evidence="2 3">
    <name type="scientific">Vigna angularis var. angularis</name>
    <dbReference type="NCBI Taxonomy" id="157739"/>
    <lineage>
        <taxon>Eukaryota</taxon>
        <taxon>Viridiplantae</taxon>
        <taxon>Streptophyta</taxon>
        <taxon>Embryophyta</taxon>
        <taxon>Tracheophyta</taxon>
        <taxon>Spermatophyta</taxon>
        <taxon>Magnoliopsida</taxon>
        <taxon>eudicotyledons</taxon>
        <taxon>Gunneridae</taxon>
        <taxon>Pentapetalae</taxon>
        <taxon>rosids</taxon>
        <taxon>fabids</taxon>
        <taxon>Fabales</taxon>
        <taxon>Fabaceae</taxon>
        <taxon>Papilionoideae</taxon>
        <taxon>50 kb inversion clade</taxon>
        <taxon>NPAAA clade</taxon>
        <taxon>indigoferoid/millettioid clade</taxon>
        <taxon>Phaseoleae</taxon>
        <taxon>Vigna</taxon>
    </lineage>
</organism>
<evidence type="ECO:0000256" key="1">
    <source>
        <dbReference type="SAM" id="MobiDB-lite"/>
    </source>
</evidence>
<name>A0A0S3T2C8_PHAAN</name>
<accession>A0A0S3T2C8</accession>
<dbReference type="Proteomes" id="UP000291084">
    <property type="component" value="Chromosome 10"/>
</dbReference>
<proteinExistence type="predicted"/>
<dbReference type="AlphaFoldDB" id="A0A0S3T2C8"/>
<keyword evidence="3" id="KW-1185">Reference proteome</keyword>
<sequence length="258" mass="29649">MVVQKMSHERVSNINVDATRTRLTQIRKQARCKYLFLDEKRGGDSRCRHSQGKIIRLNQIKHQARCKSENDLSQKKTISESENEQPKGRILRLSQIKRRARSKDNATVTDGTEKRMDQTLPCNNFSDKENLIAFAGQAVKKSICQQGKDSNPSVQGVPAHNLYRGACQLSDVLRDVENLKELQRTARRLRIFKTKKLRQQLRTECKQNLSNASLHVITAANSEAPKEFIPMKRLRLTELRREARLGNHFPALQGLPRN</sequence>
<evidence type="ECO:0000313" key="3">
    <source>
        <dbReference type="Proteomes" id="UP000291084"/>
    </source>
</evidence>
<evidence type="ECO:0000313" key="2">
    <source>
        <dbReference type="EMBL" id="BAT99239.1"/>
    </source>
</evidence>
<gene>
    <name evidence="2" type="primary">Vigan.10G064000</name>
    <name evidence="2" type="ORF">VIGAN_10064000</name>
</gene>
<reference evidence="2 3" key="1">
    <citation type="journal article" date="2015" name="Sci. Rep.">
        <title>The power of single molecule real-time sequencing technology in the de novo assembly of a eukaryotic genome.</title>
        <authorList>
            <person name="Sakai H."/>
            <person name="Naito K."/>
            <person name="Ogiso-Tanaka E."/>
            <person name="Takahashi Y."/>
            <person name="Iseki K."/>
            <person name="Muto C."/>
            <person name="Satou K."/>
            <person name="Teruya K."/>
            <person name="Shiroma A."/>
            <person name="Shimoji M."/>
            <person name="Hirano T."/>
            <person name="Itoh T."/>
            <person name="Kaga A."/>
            <person name="Tomooka N."/>
        </authorList>
    </citation>
    <scope>NUCLEOTIDE SEQUENCE [LARGE SCALE GENOMIC DNA]</scope>
    <source>
        <strain evidence="3">cv. Shumari</strain>
    </source>
</reference>
<dbReference type="OrthoDB" id="1393393at2759"/>
<feature type="compositionally biased region" description="Basic and acidic residues" evidence="1">
    <location>
        <begin position="66"/>
        <end position="87"/>
    </location>
</feature>
<protein>
    <submittedName>
        <fullName evidence="2">Uncharacterized protein</fullName>
    </submittedName>
</protein>
<dbReference type="EMBL" id="AP015043">
    <property type="protein sequence ID" value="BAT99239.1"/>
    <property type="molecule type" value="Genomic_DNA"/>
</dbReference>